<reference evidence="3 4" key="1">
    <citation type="submission" date="2020-10" db="EMBL/GenBank/DDBJ databases">
        <title>Pygocentrus nattereri (red-bellied piranha) genome, fPygNat1, primary haplotype.</title>
        <authorList>
            <person name="Myers G."/>
            <person name="Meyer A."/>
            <person name="Karagic N."/>
            <person name="Pippel M."/>
            <person name="Winkler S."/>
            <person name="Tracey A."/>
            <person name="Wood J."/>
            <person name="Formenti G."/>
            <person name="Howe K."/>
            <person name="Fedrigo O."/>
            <person name="Jarvis E.D."/>
        </authorList>
    </citation>
    <scope>NUCLEOTIDE SEQUENCE [LARGE SCALE GENOMIC DNA]</scope>
</reference>
<dbReference type="Proteomes" id="UP001501920">
    <property type="component" value="Chromosome 9"/>
</dbReference>
<dbReference type="GeneID" id="108436297"/>
<dbReference type="PROSITE" id="PS50293">
    <property type="entry name" value="TPR_REGION"/>
    <property type="match status" value="1"/>
</dbReference>
<dbReference type="Gene3D" id="1.25.40.10">
    <property type="entry name" value="Tetratricopeptide repeat domain"/>
    <property type="match status" value="1"/>
</dbReference>
<dbReference type="SUPFAM" id="SSF48452">
    <property type="entry name" value="TPR-like"/>
    <property type="match status" value="1"/>
</dbReference>
<dbReference type="OrthoDB" id="433738at2759"/>
<reference evidence="3" key="3">
    <citation type="submission" date="2025-09" db="UniProtKB">
        <authorList>
            <consortium name="Ensembl"/>
        </authorList>
    </citation>
    <scope>IDENTIFICATION</scope>
</reference>
<sequence length="368" mass="41156">MATEAGKESEFTPEAPWISVNPAGLWEVQRRWAEERKKGDDTPLMGSVCKIRVSLKNHTEQNTQTQNLNEPEPAVSDDSDIPVTQHPRSQDSLLQVPLDRWILLRMGEGQCDLVESCLEGMRAGESCEFTIRACRGDSKLVSSDGTQSEKIEEEGQCFSLHLHSFTPGQESWQMTPAEKWAWVQSHKQRGSQRFGKGDIWGAAQSYCCAVKLIITLKGHTREKEEDQKKVDRGEDPDKESDLTTQDSKRQEDGEKEAKAIPTEVEYRTMKTELHSNLSLCQLKLGQLAKARASSTKATALDPTSIKAWYRLGQACLQLGDFGEARQAFSKVLQLQPDSASARTALKQVDAKAKELDSKLGQRLSKMFS</sequence>
<feature type="region of interest" description="Disordered" evidence="2">
    <location>
        <begin position="221"/>
        <end position="261"/>
    </location>
</feature>
<dbReference type="PANTHER" id="PTHR46512">
    <property type="entry name" value="PEPTIDYLPROLYL ISOMERASE"/>
    <property type="match status" value="1"/>
</dbReference>
<evidence type="ECO:0000313" key="3">
    <source>
        <dbReference type="Ensembl" id="ENSPNAP00000028049.1"/>
    </source>
</evidence>
<feature type="repeat" description="TPR" evidence="1">
    <location>
        <begin position="305"/>
        <end position="338"/>
    </location>
</feature>
<evidence type="ECO:0000256" key="1">
    <source>
        <dbReference type="PROSITE-ProRule" id="PRU00339"/>
    </source>
</evidence>
<evidence type="ECO:0000256" key="2">
    <source>
        <dbReference type="SAM" id="MobiDB-lite"/>
    </source>
</evidence>
<dbReference type="SMART" id="SM00028">
    <property type="entry name" value="TPR"/>
    <property type="match status" value="3"/>
</dbReference>
<dbReference type="PROSITE" id="PS50005">
    <property type="entry name" value="TPR"/>
    <property type="match status" value="1"/>
</dbReference>
<feature type="region of interest" description="Disordered" evidence="2">
    <location>
        <begin position="55"/>
        <end position="90"/>
    </location>
</feature>
<dbReference type="PANTHER" id="PTHR46512:SF10">
    <property type="entry name" value="FK506-BINDING PROTEIN-LIKE"/>
    <property type="match status" value="1"/>
</dbReference>
<dbReference type="InterPro" id="IPR019734">
    <property type="entry name" value="TPR_rpt"/>
</dbReference>
<gene>
    <name evidence="3" type="primary">FKBPL</name>
</gene>
<dbReference type="InterPro" id="IPR050754">
    <property type="entry name" value="FKBP4/5/8-like"/>
</dbReference>
<feature type="compositionally biased region" description="Polar residues" evidence="2">
    <location>
        <begin position="60"/>
        <end position="69"/>
    </location>
</feature>
<dbReference type="Ensembl" id="ENSPNAT00000000974.2">
    <property type="protein sequence ID" value="ENSPNAP00000028049.1"/>
    <property type="gene ID" value="ENSPNAG00000005484.2"/>
</dbReference>
<dbReference type="STRING" id="42514.ENSPNAP00000028049"/>
<organism evidence="3 4">
    <name type="scientific">Pygocentrus nattereri</name>
    <name type="common">Red-bellied piranha</name>
    <dbReference type="NCBI Taxonomy" id="42514"/>
    <lineage>
        <taxon>Eukaryota</taxon>
        <taxon>Metazoa</taxon>
        <taxon>Chordata</taxon>
        <taxon>Craniata</taxon>
        <taxon>Vertebrata</taxon>
        <taxon>Euteleostomi</taxon>
        <taxon>Actinopterygii</taxon>
        <taxon>Neopterygii</taxon>
        <taxon>Teleostei</taxon>
        <taxon>Ostariophysi</taxon>
        <taxon>Characiformes</taxon>
        <taxon>Characoidei</taxon>
        <taxon>Pygocentrus</taxon>
    </lineage>
</organism>
<dbReference type="GeneTree" id="ENSGT00940000166364"/>
<dbReference type="RefSeq" id="XP_017568195.1">
    <property type="nucleotide sequence ID" value="XM_017712706.2"/>
</dbReference>
<dbReference type="CTD" id="63943"/>
<dbReference type="OMA" id="YCCAVKL"/>
<protein>
    <submittedName>
        <fullName evidence="3">Uncharacterized protein</fullName>
    </submittedName>
</protein>
<dbReference type="Pfam" id="PF14559">
    <property type="entry name" value="TPR_19"/>
    <property type="match status" value="1"/>
</dbReference>
<evidence type="ECO:0000313" key="4">
    <source>
        <dbReference type="Proteomes" id="UP001501920"/>
    </source>
</evidence>
<accession>A0A3B4DYH0</accession>
<dbReference type="InterPro" id="IPR011990">
    <property type="entry name" value="TPR-like_helical_dom_sf"/>
</dbReference>
<dbReference type="AlphaFoldDB" id="A0A3B4DYH0"/>
<name>A0A3B4DYH0_PYGNA</name>
<keyword evidence="1" id="KW-0802">TPR repeat</keyword>
<reference evidence="3" key="2">
    <citation type="submission" date="2025-08" db="UniProtKB">
        <authorList>
            <consortium name="Ensembl"/>
        </authorList>
    </citation>
    <scope>IDENTIFICATION</scope>
</reference>
<proteinExistence type="predicted"/>
<keyword evidence="4" id="KW-1185">Reference proteome</keyword>